<feature type="chain" id="PRO_5015765426" description="Sulfatase N-terminal domain-containing protein" evidence="3">
    <location>
        <begin position="20"/>
        <end position="213"/>
    </location>
</feature>
<gene>
    <name evidence="5" type="ORF">BSZ32_01060</name>
</gene>
<dbReference type="Pfam" id="PF00884">
    <property type="entry name" value="Sulfatase"/>
    <property type="match status" value="1"/>
</dbReference>
<sequence length="213" mass="23967">MKTFLLLVSALIFQLPTIAADLPNILWITSEDNDYGWLGCYGNNEAQTPRLDDLASHGVLFKHAYSNAPVCAVARSTILNGAYAVTQGTQHMRSRHPISASYKPYTSYLRKLGYYCTNRSKTDYNFKGNDPSVWNECSRKAHYKNRPDGAPFFAVFNLTVSHESSLFEEKINNNRARGIIPKKHGSIQPRSPSVPIYRICPKFGPTSRSTTTR</sequence>
<evidence type="ECO:0000256" key="3">
    <source>
        <dbReference type="SAM" id="SignalP"/>
    </source>
</evidence>
<keyword evidence="6" id="KW-1185">Reference proteome</keyword>
<dbReference type="InterPro" id="IPR017850">
    <property type="entry name" value="Alkaline_phosphatase_core_sf"/>
</dbReference>
<proteinExistence type="predicted"/>
<dbReference type="GO" id="GO:0046872">
    <property type="term" value="F:metal ion binding"/>
    <property type="evidence" value="ECO:0007669"/>
    <property type="project" value="UniProtKB-KW"/>
</dbReference>
<dbReference type="GO" id="GO:0008484">
    <property type="term" value="F:sulfuric ester hydrolase activity"/>
    <property type="evidence" value="ECO:0007669"/>
    <property type="project" value="TreeGrafter"/>
</dbReference>
<name>A0A2S7TYT4_9BACT</name>
<dbReference type="SUPFAM" id="SSF53649">
    <property type="entry name" value="Alkaline phosphatase-like"/>
    <property type="match status" value="1"/>
</dbReference>
<evidence type="ECO:0000256" key="2">
    <source>
        <dbReference type="ARBA" id="ARBA00022801"/>
    </source>
</evidence>
<keyword evidence="1" id="KW-0479">Metal-binding</keyword>
<dbReference type="InterPro" id="IPR000917">
    <property type="entry name" value="Sulfatase_N"/>
</dbReference>
<dbReference type="RefSeq" id="WP_105041706.1">
    <property type="nucleotide sequence ID" value="NZ_MQWA01000001.1"/>
</dbReference>
<dbReference type="PANTHER" id="PTHR45953">
    <property type="entry name" value="IDURONATE 2-SULFATASE"/>
    <property type="match status" value="1"/>
</dbReference>
<dbReference type="Gene3D" id="3.40.720.10">
    <property type="entry name" value="Alkaline Phosphatase, subunit A"/>
    <property type="match status" value="1"/>
</dbReference>
<feature type="signal peptide" evidence="3">
    <location>
        <begin position="1"/>
        <end position="19"/>
    </location>
</feature>
<keyword evidence="3" id="KW-0732">Signal</keyword>
<dbReference type="EMBL" id="MQWA01000001">
    <property type="protein sequence ID" value="PQJ27222.1"/>
    <property type="molecule type" value="Genomic_DNA"/>
</dbReference>
<organism evidence="5 6">
    <name type="scientific">Rubritalea profundi</name>
    <dbReference type="NCBI Taxonomy" id="1658618"/>
    <lineage>
        <taxon>Bacteria</taxon>
        <taxon>Pseudomonadati</taxon>
        <taxon>Verrucomicrobiota</taxon>
        <taxon>Verrucomicrobiia</taxon>
        <taxon>Verrucomicrobiales</taxon>
        <taxon>Rubritaleaceae</taxon>
        <taxon>Rubritalea</taxon>
    </lineage>
</organism>
<comment type="caution">
    <text evidence="5">The sequence shown here is derived from an EMBL/GenBank/DDBJ whole genome shotgun (WGS) entry which is preliminary data.</text>
</comment>
<evidence type="ECO:0000313" key="6">
    <source>
        <dbReference type="Proteomes" id="UP000239907"/>
    </source>
</evidence>
<evidence type="ECO:0000313" key="5">
    <source>
        <dbReference type="EMBL" id="PQJ27222.1"/>
    </source>
</evidence>
<protein>
    <recommendedName>
        <fullName evidence="4">Sulfatase N-terminal domain-containing protein</fullName>
    </recommendedName>
</protein>
<accession>A0A2S7TYT4</accession>
<keyword evidence="2" id="KW-0378">Hydrolase</keyword>
<dbReference type="PANTHER" id="PTHR45953:SF1">
    <property type="entry name" value="IDURONATE 2-SULFATASE"/>
    <property type="match status" value="1"/>
</dbReference>
<evidence type="ECO:0000259" key="4">
    <source>
        <dbReference type="Pfam" id="PF00884"/>
    </source>
</evidence>
<reference evidence="5 6" key="1">
    <citation type="submission" date="2016-12" db="EMBL/GenBank/DDBJ databases">
        <title>Study of bacterial adaptation to deep sea.</title>
        <authorList>
            <person name="Song J."/>
            <person name="Yoshizawa S."/>
            <person name="Kogure K."/>
        </authorList>
    </citation>
    <scope>NUCLEOTIDE SEQUENCE [LARGE SCALE GENOMIC DNA]</scope>
    <source>
        <strain evidence="5 6">SAORIC-165</strain>
    </source>
</reference>
<feature type="domain" description="Sulfatase N-terminal" evidence="4">
    <location>
        <begin position="23"/>
        <end position="117"/>
    </location>
</feature>
<evidence type="ECO:0000256" key="1">
    <source>
        <dbReference type="ARBA" id="ARBA00022723"/>
    </source>
</evidence>
<dbReference type="OrthoDB" id="9762324at2"/>
<dbReference type="AlphaFoldDB" id="A0A2S7TYT4"/>
<dbReference type="GO" id="GO:0005737">
    <property type="term" value="C:cytoplasm"/>
    <property type="evidence" value="ECO:0007669"/>
    <property type="project" value="TreeGrafter"/>
</dbReference>
<dbReference type="Proteomes" id="UP000239907">
    <property type="component" value="Unassembled WGS sequence"/>
</dbReference>